<keyword evidence="1" id="KW-0472">Membrane</keyword>
<keyword evidence="1" id="KW-1133">Transmembrane helix</keyword>
<organism evidence="2">
    <name type="scientific">Picea glauca</name>
    <name type="common">White spruce</name>
    <name type="synonym">Pinus glauca</name>
    <dbReference type="NCBI Taxonomy" id="3330"/>
    <lineage>
        <taxon>Eukaryota</taxon>
        <taxon>Viridiplantae</taxon>
        <taxon>Streptophyta</taxon>
        <taxon>Embryophyta</taxon>
        <taxon>Tracheophyta</taxon>
        <taxon>Spermatophyta</taxon>
        <taxon>Pinopsida</taxon>
        <taxon>Pinidae</taxon>
        <taxon>Conifers I</taxon>
        <taxon>Pinales</taxon>
        <taxon>Pinaceae</taxon>
        <taxon>Picea</taxon>
    </lineage>
</organism>
<feature type="transmembrane region" description="Helical" evidence="1">
    <location>
        <begin position="6"/>
        <end position="34"/>
    </location>
</feature>
<evidence type="ECO:0000256" key="1">
    <source>
        <dbReference type="SAM" id="Phobius"/>
    </source>
</evidence>
<dbReference type="EMBL" id="LKAM01000001">
    <property type="protein sequence ID" value="KUM50820.1"/>
    <property type="molecule type" value="Genomic_DNA"/>
</dbReference>
<proteinExistence type="predicted"/>
<keyword evidence="2" id="KW-0496">Mitochondrion</keyword>
<reference evidence="2" key="1">
    <citation type="journal article" date="2015" name="Genome Biol. Evol.">
        <title>Organellar Genomes of White Spruce (Picea glauca): Assembly and Annotation.</title>
        <authorList>
            <person name="Jackman S.D."/>
            <person name="Warren R.L."/>
            <person name="Gibb E.A."/>
            <person name="Vandervalk B.P."/>
            <person name="Mohamadi H."/>
            <person name="Chu J."/>
            <person name="Raymond A."/>
            <person name="Pleasance S."/>
            <person name="Coope R."/>
            <person name="Wildung M.R."/>
            <person name="Ritland C.E."/>
            <person name="Bousquet J."/>
            <person name="Jones S.J."/>
            <person name="Bohlmann J."/>
            <person name="Birol I."/>
        </authorList>
    </citation>
    <scope>NUCLEOTIDE SEQUENCE [LARGE SCALE GENOMIC DNA]</scope>
    <source>
        <tissue evidence="2">Flushing bud</tissue>
    </source>
</reference>
<protein>
    <submittedName>
        <fullName evidence="2">Uncharacterized protein</fullName>
    </submittedName>
</protein>
<accession>A0A101M4S3</accession>
<dbReference type="AlphaFoldDB" id="A0A101M4S3"/>
<comment type="caution">
    <text evidence="2">The sequence shown here is derived from an EMBL/GenBank/DDBJ whole genome shotgun (WGS) entry which is preliminary data.</text>
</comment>
<keyword evidence="1" id="KW-0812">Transmembrane</keyword>
<geneLocation type="mitochondrion" evidence="2"/>
<name>A0A101M4S3_PICGL</name>
<evidence type="ECO:0000313" key="2">
    <source>
        <dbReference type="EMBL" id="KUM50820.1"/>
    </source>
</evidence>
<sequence>MLFPLLYGLFLFSFGNSLFCFLCSSTFCSLAILAKGRSMKRSRRCLYRIGCLMYSIRDMVSCYLHHFCRVLCTRCRRWNGMGWHETKTLPFFFLLPKD</sequence>
<gene>
    <name evidence="2" type="ORF">ABT39_MTgene664</name>
</gene>